<reference evidence="2" key="1">
    <citation type="journal article" date="2019" name="Int. J. Syst. Evol. Microbiol.">
        <title>The Global Catalogue of Microorganisms (GCM) 10K type strain sequencing project: providing services to taxonomists for standard genome sequencing and annotation.</title>
        <authorList>
            <consortium name="The Broad Institute Genomics Platform"/>
            <consortium name="The Broad Institute Genome Sequencing Center for Infectious Disease"/>
            <person name="Wu L."/>
            <person name="Ma J."/>
        </authorList>
    </citation>
    <scope>NUCLEOTIDE SEQUENCE [LARGE SCALE GENOMIC DNA]</scope>
    <source>
        <strain evidence="2">KCTC 19812</strain>
    </source>
</reference>
<gene>
    <name evidence="1" type="ORF">ACFSKV_12455</name>
</gene>
<sequence length="314" mass="36131">MKRLCVIFLFLLNFSCDEKEVPKDIEPIAIEDRMTLAELSEVRAFLDVEQIGEDFETGFVFMLELTDDPEPKFLHVSNDELICGFLNDQMVYGTTFSSNCARADYFERYLYGGSKGGNYRMHVTISGKIKEKFDYDLFSGKPFVLENIFKIPSCPIVFEEKEMSPNLENNFWQLHGFIDENGEILSYPTCEDPRIGIYFYDTLLLGTPIEFPEAKTFEVQTAANTRPYQLFSVYSIEGEGRIRISLAVNSGWMPPRPPTIPTDNFYRLTMEIKNKYDSLNLILRAPNEIEYAIDGNVLELYNPGTGVRGRFFIP</sequence>
<comment type="caution">
    <text evidence="1">The sequence shown here is derived from an EMBL/GenBank/DDBJ whole genome shotgun (WGS) entry which is preliminary data.</text>
</comment>
<evidence type="ECO:0000313" key="1">
    <source>
        <dbReference type="EMBL" id="MFD2202377.1"/>
    </source>
</evidence>
<accession>A0ABW5B8U1</accession>
<dbReference type="EMBL" id="JBHUIV010000016">
    <property type="protein sequence ID" value="MFD2202377.1"/>
    <property type="molecule type" value="Genomic_DNA"/>
</dbReference>
<evidence type="ECO:0000313" key="2">
    <source>
        <dbReference type="Proteomes" id="UP001597414"/>
    </source>
</evidence>
<dbReference type="Proteomes" id="UP001597414">
    <property type="component" value="Unassembled WGS sequence"/>
</dbReference>
<name>A0ABW5B8U1_9BACT</name>
<proteinExistence type="predicted"/>
<dbReference type="RefSeq" id="WP_380803156.1">
    <property type="nucleotide sequence ID" value="NZ_JBHUIV010000016.1"/>
</dbReference>
<protein>
    <submittedName>
        <fullName evidence="1">Uncharacterized protein</fullName>
    </submittedName>
</protein>
<organism evidence="1 2">
    <name type="scientific">Shivajiella indica</name>
    <dbReference type="NCBI Taxonomy" id="872115"/>
    <lineage>
        <taxon>Bacteria</taxon>
        <taxon>Pseudomonadati</taxon>
        <taxon>Bacteroidota</taxon>
        <taxon>Cytophagia</taxon>
        <taxon>Cytophagales</taxon>
        <taxon>Cyclobacteriaceae</taxon>
        <taxon>Shivajiella</taxon>
    </lineage>
</organism>
<keyword evidence="2" id="KW-1185">Reference proteome</keyword>